<keyword evidence="3" id="KW-1185">Reference proteome</keyword>
<comment type="caution">
    <text evidence="2">The sequence shown here is derived from an EMBL/GenBank/DDBJ whole genome shotgun (WGS) entry which is preliminary data.</text>
</comment>
<evidence type="ECO:0000256" key="1">
    <source>
        <dbReference type="SAM" id="SignalP"/>
    </source>
</evidence>
<reference evidence="2 3" key="1">
    <citation type="journal article" date="2014" name="Int. J. Syst. Evol. Microbiol.">
        <title>Fulvimonas yonginensis sp. nov., isolated from greenhouse soil, and emended description of the genus Fulvimonas.</title>
        <authorList>
            <person name="Ahn J.H."/>
            <person name="Kim S.J."/>
            <person name="Weon H.Y."/>
            <person name="Hong S.B."/>
            <person name="Seok S.J."/>
            <person name="Kwon S.W."/>
        </authorList>
    </citation>
    <scope>NUCLEOTIDE SEQUENCE [LARGE SCALE GENOMIC DNA]</scope>
    <source>
        <strain evidence="2 3">KACC 16952</strain>
    </source>
</reference>
<feature type="signal peptide" evidence="1">
    <location>
        <begin position="1"/>
        <end position="25"/>
    </location>
</feature>
<dbReference type="EMBL" id="JBBBNY010000006">
    <property type="protein sequence ID" value="MEI7037048.1"/>
    <property type="molecule type" value="Genomic_DNA"/>
</dbReference>
<name>A0ABU8JBX6_9GAMM</name>
<dbReference type="Proteomes" id="UP001381174">
    <property type="component" value="Unassembled WGS sequence"/>
</dbReference>
<evidence type="ECO:0008006" key="4">
    <source>
        <dbReference type="Google" id="ProtNLM"/>
    </source>
</evidence>
<organism evidence="2 3">
    <name type="scientific">Fulvimonas yonginensis</name>
    <dbReference type="NCBI Taxonomy" id="1495200"/>
    <lineage>
        <taxon>Bacteria</taxon>
        <taxon>Pseudomonadati</taxon>
        <taxon>Pseudomonadota</taxon>
        <taxon>Gammaproteobacteria</taxon>
        <taxon>Lysobacterales</taxon>
        <taxon>Rhodanobacteraceae</taxon>
        <taxon>Fulvimonas</taxon>
    </lineage>
</organism>
<protein>
    <recommendedName>
        <fullName evidence="4">Lipoprotein</fullName>
    </recommendedName>
</protein>
<feature type="chain" id="PRO_5045530799" description="Lipoprotein" evidence="1">
    <location>
        <begin position="26"/>
        <end position="187"/>
    </location>
</feature>
<proteinExistence type="predicted"/>
<evidence type="ECO:0000313" key="2">
    <source>
        <dbReference type="EMBL" id="MEI7037048.1"/>
    </source>
</evidence>
<keyword evidence="1" id="KW-0732">Signal</keyword>
<accession>A0ABU8JBX6</accession>
<dbReference type="RefSeq" id="WP_336807675.1">
    <property type="nucleotide sequence ID" value="NZ_JBBBNY010000006.1"/>
</dbReference>
<gene>
    <name evidence="2" type="ORF">WAT24_09810</name>
</gene>
<evidence type="ECO:0000313" key="3">
    <source>
        <dbReference type="Proteomes" id="UP001381174"/>
    </source>
</evidence>
<sequence>MRTAALIECSALAVAALFAVGAAQARHPKTMTDAQMIASAMRAAPPSVARHATIMAMDANGKMRTLRQGSNGFTCIPDAPATPGPDPMCADKAAMGWVNAWLNHTTPPAGTVGFMYMLEGGTDASNTDPYATKPKGEHWIKTGPHVMVVGADSAFYDQYPKNADPDTGAPYVMWAGTPYQHLMVPVR</sequence>